<dbReference type="InterPro" id="IPR027475">
    <property type="entry name" value="Asparaginase/glutaminase_AS2"/>
</dbReference>
<dbReference type="InterPro" id="IPR036152">
    <property type="entry name" value="Asp/glu_Ase-like_sf"/>
</dbReference>
<dbReference type="InterPro" id="IPR037152">
    <property type="entry name" value="L-asparaginase_N_sf"/>
</dbReference>
<dbReference type="Proteomes" id="UP001589628">
    <property type="component" value="Unassembled WGS sequence"/>
</dbReference>
<dbReference type="EMBL" id="JBHLZN010000010">
    <property type="protein sequence ID" value="MFB9888142.1"/>
    <property type="molecule type" value="Genomic_DNA"/>
</dbReference>
<evidence type="ECO:0000313" key="7">
    <source>
        <dbReference type="Proteomes" id="UP001589628"/>
    </source>
</evidence>
<evidence type="ECO:0000313" key="6">
    <source>
        <dbReference type="EMBL" id="MFB9888142.1"/>
    </source>
</evidence>
<dbReference type="InterPro" id="IPR006034">
    <property type="entry name" value="Asparaginase/glutaminase-like"/>
</dbReference>
<sequence>MSKRLYLAYTGGTLGMRPSAQGYVPAPGFLSELMGQLAPLLPTDWQLTLAEYPRLIDSSNATPADWLYLAQDIAANYEQHDGFVILHGTDTMAYSAAALSFWLQGLDKPVIITGSQIPACEARSDANNNVLAALHWAAQDDLCEVAIAFADRLIRGNRSTKVKATALDAFDSPSYPWLGQVGIHLQLQPQWLLPKPSQAPIWHLPKQVESNVQCLRLFPGISADLVEAVLALPYQGLVLQSFGVGNAPDQDARLLEVLEQATKAGKTILNVSQCLQAEVDPAYATGSRLAQAGVIAGGSMTIEAAMTKLHVLLAQGLQGDALRTQLERNLAGER</sequence>
<reference evidence="6 7" key="1">
    <citation type="submission" date="2024-09" db="EMBL/GenBank/DDBJ databases">
        <authorList>
            <person name="Sun Q."/>
            <person name="Mori K."/>
        </authorList>
    </citation>
    <scope>NUCLEOTIDE SEQUENCE [LARGE SCALE GENOMIC DNA]</scope>
    <source>
        <strain evidence="6 7">ATCC 51285</strain>
    </source>
</reference>
<dbReference type="InterPro" id="IPR040919">
    <property type="entry name" value="Asparaginase_C"/>
</dbReference>
<keyword evidence="2 6" id="KW-0378">Hydrolase</keyword>
<evidence type="ECO:0000259" key="4">
    <source>
        <dbReference type="Pfam" id="PF00710"/>
    </source>
</evidence>
<feature type="active site" evidence="3">
    <location>
        <position position="89"/>
    </location>
</feature>
<evidence type="ECO:0000256" key="1">
    <source>
        <dbReference type="ARBA" id="ARBA00012920"/>
    </source>
</evidence>
<dbReference type="InterPro" id="IPR041725">
    <property type="entry name" value="L-asparaginase_I"/>
</dbReference>
<dbReference type="PIRSF" id="PIRSF001220">
    <property type="entry name" value="L-ASNase_gatD"/>
    <property type="match status" value="1"/>
</dbReference>
<dbReference type="Gene3D" id="3.40.50.1170">
    <property type="entry name" value="L-asparaginase, N-terminal domain"/>
    <property type="match status" value="1"/>
</dbReference>
<name>A0ABV5ZFU0_9GAMM</name>
<dbReference type="EC" id="3.5.1.1" evidence="1"/>
<dbReference type="PANTHER" id="PTHR11707:SF28">
    <property type="entry name" value="60 KDA LYSOPHOSPHOLIPASE"/>
    <property type="match status" value="1"/>
</dbReference>
<feature type="domain" description="L-asparaginase N-terminal" evidence="4">
    <location>
        <begin position="5"/>
        <end position="188"/>
    </location>
</feature>
<dbReference type="PRINTS" id="PR00139">
    <property type="entry name" value="ASNGLNASE"/>
</dbReference>
<dbReference type="SMART" id="SM00870">
    <property type="entry name" value="Asparaginase"/>
    <property type="match status" value="1"/>
</dbReference>
<keyword evidence="7" id="KW-1185">Reference proteome</keyword>
<evidence type="ECO:0000256" key="3">
    <source>
        <dbReference type="PROSITE-ProRule" id="PRU10100"/>
    </source>
</evidence>
<dbReference type="CDD" id="cd08963">
    <property type="entry name" value="L-asparaginase_I"/>
    <property type="match status" value="1"/>
</dbReference>
<comment type="caution">
    <text evidence="6">The sequence shown here is derived from an EMBL/GenBank/DDBJ whole genome shotgun (WGS) entry which is preliminary data.</text>
</comment>
<dbReference type="RefSeq" id="WP_027311455.1">
    <property type="nucleotide sequence ID" value="NZ_JAUESS010000023.1"/>
</dbReference>
<protein>
    <recommendedName>
        <fullName evidence="1">asparaginase</fullName>
        <ecNumber evidence="1">3.5.1.1</ecNumber>
    </recommendedName>
</protein>
<dbReference type="PANTHER" id="PTHR11707">
    <property type="entry name" value="L-ASPARAGINASE"/>
    <property type="match status" value="1"/>
</dbReference>
<dbReference type="Gene3D" id="3.40.50.40">
    <property type="match status" value="1"/>
</dbReference>
<dbReference type="PROSITE" id="PS00917">
    <property type="entry name" value="ASN_GLN_ASE_2"/>
    <property type="match status" value="1"/>
</dbReference>
<dbReference type="GO" id="GO:0004067">
    <property type="term" value="F:asparaginase activity"/>
    <property type="evidence" value="ECO:0007669"/>
    <property type="project" value="UniProtKB-EC"/>
</dbReference>
<dbReference type="Pfam" id="PF00710">
    <property type="entry name" value="Asparaginase"/>
    <property type="match status" value="1"/>
</dbReference>
<dbReference type="InterPro" id="IPR027474">
    <property type="entry name" value="L-asparaginase_N"/>
</dbReference>
<proteinExistence type="predicted"/>
<organism evidence="6 7">
    <name type="scientific">Balneatrix alpica</name>
    <dbReference type="NCBI Taxonomy" id="75684"/>
    <lineage>
        <taxon>Bacteria</taxon>
        <taxon>Pseudomonadati</taxon>
        <taxon>Pseudomonadota</taxon>
        <taxon>Gammaproteobacteria</taxon>
        <taxon>Oceanospirillales</taxon>
        <taxon>Balneatrichaceae</taxon>
        <taxon>Balneatrix</taxon>
    </lineage>
</organism>
<evidence type="ECO:0000259" key="5">
    <source>
        <dbReference type="Pfam" id="PF17763"/>
    </source>
</evidence>
<dbReference type="InterPro" id="IPR027473">
    <property type="entry name" value="L-asparaginase_C"/>
</dbReference>
<dbReference type="PIRSF" id="PIRSF500176">
    <property type="entry name" value="L_ASNase"/>
    <property type="match status" value="1"/>
</dbReference>
<dbReference type="Pfam" id="PF17763">
    <property type="entry name" value="Asparaginase_C"/>
    <property type="match status" value="1"/>
</dbReference>
<dbReference type="InterPro" id="IPR006033">
    <property type="entry name" value="AsnA_fam"/>
</dbReference>
<gene>
    <name evidence="6" type="ORF">ACFFLH_17155</name>
</gene>
<dbReference type="NCBIfam" id="TIGR00519">
    <property type="entry name" value="asnASE_I"/>
    <property type="match status" value="1"/>
</dbReference>
<dbReference type="SUPFAM" id="SSF53774">
    <property type="entry name" value="Glutaminase/Asparaginase"/>
    <property type="match status" value="1"/>
</dbReference>
<dbReference type="PROSITE" id="PS51732">
    <property type="entry name" value="ASN_GLN_ASE_3"/>
    <property type="match status" value="1"/>
</dbReference>
<evidence type="ECO:0000256" key="2">
    <source>
        <dbReference type="ARBA" id="ARBA00022801"/>
    </source>
</evidence>
<feature type="domain" description="Asparaginase/glutaminase C-terminal" evidence="5">
    <location>
        <begin position="211"/>
        <end position="324"/>
    </location>
</feature>
<dbReference type="SFLD" id="SFLDS00057">
    <property type="entry name" value="Glutaminase/Asparaginase"/>
    <property type="match status" value="1"/>
</dbReference>
<accession>A0ABV5ZFU0</accession>